<dbReference type="Pfam" id="PF01551">
    <property type="entry name" value="Peptidase_M23"/>
    <property type="match status" value="1"/>
</dbReference>
<evidence type="ECO:0000313" key="3">
    <source>
        <dbReference type="EMBL" id="QAV20650.1"/>
    </source>
</evidence>
<dbReference type="Proteomes" id="UP000288943">
    <property type="component" value="Chromosome"/>
</dbReference>
<feature type="region of interest" description="Disordered" evidence="1">
    <location>
        <begin position="37"/>
        <end position="81"/>
    </location>
</feature>
<evidence type="ECO:0000259" key="2">
    <source>
        <dbReference type="Pfam" id="PF01551"/>
    </source>
</evidence>
<accession>A0A410X212</accession>
<proteinExistence type="predicted"/>
<dbReference type="EMBL" id="CP026520">
    <property type="protein sequence ID" value="QAV20650.1"/>
    <property type="molecule type" value="Genomic_DNA"/>
</dbReference>
<dbReference type="KEGG" id="pchi:PC41400_24390"/>
<sequence length="334" mass="37783">MLIFRTSRSYAVVNKPRLIGGKVMENKHNVRQRRLEKIRKLQESPSGKTPRHRQSSELLPFGNPSSEVEPAPDILPLSRRDQEFDDRWNDPEYVWKQKMQRELQLPAAYYARRSGATDPGDGDGGGYHPRIPYRIRFLRQLVASAMLFGLIWGMFQLQHPLIERGKGIVTTALREPLDFQQLAAWYQKTFAGAPSFIPAFHSDEENPAVKADAQKRSYFVPLKGKIHETYTADKPFVSVAAEPHTPVYALDAGQVTFAGPKDETGYTIIIRHPGGLQSEYGQIEQSRVEVNDWIKGGEAIGQVSRDSKSDKGLLYFAVQKESRYVDPAGVIPFE</sequence>
<dbReference type="GO" id="GO:0004222">
    <property type="term" value="F:metalloendopeptidase activity"/>
    <property type="evidence" value="ECO:0007669"/>
    <property type="project" value="TreeGrafter"/>
</dbReference>
<reference evidence="3 4" key="1">
    <citation type="submission" date="2018-01" db="EMBL/GenBank/DDBJ databases">
        <title>The whole genome sequencing and assembly of Paenibacillus chitinolyticus KCCM 41400 strain.</title>
        <authorList>
            <person name="Kim J.-Y."/>
            <person name="Park M.-K."/>
            <person name="Lee Y.-J."/>
            <person name="Yi H."/>
            <person name="Bahn Y.-S."/>
            <person name="Kim J.F."/>
            <person name="Lee D.-W."/>
        </authorList>
    </citation>
    <scope>NUCLEOTIDE SEQUENCE [LARGE SCALE GENOMIC DNA]</scope>
    <source>
        <strain evidence="3 4">KCCM 41400</strain>
    </source>
</reference>
<dbReference type="InterPro" id="IPR050570">
    <property type="entry name" value="Cell_wall_metabolism_enzyme"/>
</dbReference>
<dbReference type="PANTHER" id="PTHR21666:SF270">
    <property type="entry name" value="MUREIN HYDROLASE ACTIVATOR ENVC"/>
    <property type="match status" value="1"/>
</dbReference>
<evidence type="ECO:0000313" key="4">
    <source>
        <dbReference type="Proteomes" id="UP000288943"/>
    </source>
</evidence>
<dbReference type="OrthoDB" id="2986589at2"/>
<protein>
    <submittedName>
        <fullName evidence="3">M23 family peptidase</fullName>
    </submittedName>
</protein>
<dbReference type="InterPro" id="IPR016047">
    <property type="entry name" value="M23ase_b-sheet_dom"/>
</dbReference>
<feature type="domain" description="M23ase beta-sheet core" evidence="2">
    <location>
        <begin position="238"/>
        <end position="327"/>
    </location>
</feature>
<dbReference type="Gene3D" id="2.70.70.10">
    <property type="entry name" value="Glucose Permease (Domain IIA)"/>
    <property type="match status" value="1"/>
</dbReference>
<dbReference type="SUPFAM" id="SSF51261">
    <property type="entry name" value="Duplicated hybrid motif"/>
    <property type="match status" value="1"/>
</dbReference>
<organism evidence="3 4">
    <name type="scientific">Paenibacillus chitinolyticus</name>
    <dbReference type="NCBI Taxonomy" id="79263"/>
    <lineage>
        <taxon>Bacteria</taxon>
        <taxon>Bacillati</taxon>
        <taxon>Bacillota</taxon>
        <taxon>Bacilli</taxon>
        <taxon>Bacillales</taxon>
        <taxon>Paenibacillaceae</taxon>
        <taxon>Paenibacillus</taxon>
    </lineage>
</organism>
<gene>
    <name evidence="3" type="ORF">PC41400_24390</name>
</gene>
<dbReference type="InterPro" id="IPR011055">
    <property type="entry name" value="Dup_hybrid_motif"/>
</dbReference>
<evidence type="ECO:0000256" key="1">
    <source>
        <dbReference type="SAM" id="MobiDB-lite"/>
    </source>
</evidence>
<dbReference type="AlphaFoldDB" id="A0A410X212"/>
<dbReference type="PANTHER" id="PTHR21666">
    <property type="entry name" value="PEPTIDASE-RELATED"/>
    <property type="match status" value="1"/>
</dbReference>
<dbReference type="CDD" id="cd12797">
    <property type="entry name" value="M23_peptidase"/>
    <property type="match status" value="1"/>
</dbReference>
<name>A0A410X212_9BACL</name>